<keyword evidence="5" id="KW-0067">ATP-binding</keyword>
<comment type="caution">
    <text evidence="8">The sequence shown here is derived from an EMBL/GenBank/DDBJ whole genome shotgun (WGS) entry which is preliminary data.</text>
</comment>
<dbReference type="EMBL" id="NPEF01000217">
    <property type="protein sequence ID" value="PJZ91780.1"/>
    <property type="molecule type" value="Genomic_DNA"/>
</dbReference>
<dbReference type="InterPro" id="IPR036565">
    <property type="entry name" value="Mur-like_cat_sf"/>
</dbReference>
<organism evidence="8">
    <name type="scientific">Leptospira ellisii</name>
    <dbReference type="NCBI Taxonomy" id="2023197"/>
    <lineage>
        <taxon>Bacteria</taxon>
        <taxon>Pseudomonadati</taxon>
        <taxon>Spirochaetota</taxon>
        <taxon>Spirochaetia</taxon>
        <taxon>Leptospirales</taxon>
        <taxon>Leptospiraceae</taxon>
        <taxon>Leptospira</taxon>
    </lineage>
</organism>
<dbReference type="AlphaFoldDB" id="A0A2N0BM32"/>
<keyword evidence="4" id="KW-0547">Nucleotide-binding</keyword>
<reference evidence="7 9" key="2">
    <citation type="journal article" date="2018" name="Microb. Genom.">
        <title>Deciphering the unexplored Leptospira diversity from soils uncovers genomic evolution to virulence.</title>
        <authorList>
            <person name="Thibeaux R."/>
            <person name="Iraola G."/>
            <person name="Ferres I."/>
            <person name="Bierque E."/>
            <person name="Girault D."/>
            <person name="Soupe-Gilbert M.E."/>
            <person name="Picardeau M."/>
            <person name="Goarant C."/>
        </authorList>
    </citation>
    <scope>NUCLEOTIDE SEQUENCE [LARGE SCALE GENOMIC DNA]</scope>
    <source>
        <strain evidence="7 9">ATI7-C-A5</strain>
    </source>
</reference>
<dbReference type="InterPro" id="IPR036615">
    <property type="entry name" value="Mur_ligase_C_dom_sf"/>
</dbReference>
<evidence type="ECO:0000313" key="7">
    <source>
        <dbReference type="EMBL" id="MDV6235869.1"/>
    </source>
</evidence>
<evidence type="ECO:0000256" key="6">
    <source>
        <dbReference type="ARBA" id="ARBA00022842"/>
    </source>
</evidence>
<dbReference type="GO" id="GO:0004326">
    <property type="term" value="F:tetrahydrofolylpolyglutamate synthase activity"/>
    <property type="evidence" value="ECO:0007669"/>
    <property type="project" value="InterPro"/>
</dbReference>
<dbReference type="OrthoDB" id="9809356at2"/>
<dbReference type="GO" id="GO:0046872">
    <property type="term" value="F:metal ion binding"/>
    <property type="evidence" value="ECO:0007669"/>
    <property type="project" value="UniProtKB-KW"/>
</dbReference>
<dbReference type="GO" id="GO:0008841">
    <property type="term" value="F:dihydrofolate synthase activity"/>
    <property type="evidence" value="ECO:0007669"/>
    <property type="project" value="TreeGrafter"/>
</dbReference>
<dbReference type="PANTHER" id="PTHR11136:SF0">
    <property type="entry name" value="DIHYDROFOLATE SYNTHETASE-RELATED"/>
    <property type="match status" value="1"/>
</dbReference>
<dbReference type="SUPFAM" id="SSF53623">
    <property type="entry name" value="MurD-like peptide ligases, catalytic domain"/>
    <property type="match status" value="1"/>
</dbReference>
<evidence type="ECO:0000256" key="3">
    <source>
        <dbReference type="ARBA" id="ARBA00022723"/>
    </source>
</evidence>
<dbReference type="NCBIfam" id="TIGR01499">
    <property type="entry name" value="folC"/>
    <property type="match status" value="1"/>
</dbReference>
<keyword evidence="2" id="KW-0436">Ligase</keyword>
<dbReference type="InterPro" id="IPR001645">
    <property type="entry name" value="Folylpolyglutamate_synth"/>
</dbReference>
<evidence type="ECO:0000313" key="9">
    <source>
        <dbReference type="Proteomes" id="UP000232122"/>
    </source>
</evidence>
<keyword evidence="3" id="KW-0479">Metal-binding</keyword>
<protein>
    <submittedName>
        <fullName evidence="8">Bifunctional folylpolyglutamate synthase/dihydrofolate synthase</fullName>
    </submittedName>
</protein>
<dbReference type="GO" id="GO:0005737">
    <property type="term" value="C:cytoplasm"/>
    <property type="evidence" value="ECO:0007669"/>
    <property type="project" value="TreeGrafter"/>
</dbReference>
<evidence type="ECO:0000256" key="2">
    <source>
        <dbReference type="ARBA" id="ARBA00022598"/>
    </source>
</evidence>
<sequence length="439" mass="49531">MDVAFFEFVSALSNLEKTRNFDVFAGYSLTPYSNILNKYGWDSRAASTLCRIGVIGTNAKGSITHFLGEYFRLSGFRTGLYTSPHLLSPTERIRIGSKTEPFREIRETELDELLNEWLNVGAEADLKTMSFFEFFTCAAFRFFENERAEIQIYEAGLGGRLDATKLAEPDVVVLGSVGLDHREILGNTKSEILEEKLGILSRKTRVLFSLEQEEPELNERIRMFAAERRIDCFVFPQKPDNADYLTRNRNFSFRVYKNILNLELFRGWTPGVPETKGDASASTVFFPVSESDPQVVSPPGRLNVVRKSPLLVYDPAHNPDAFRETLKSLTILYPPLRFRAHVGLLKDKDGETILKILRDAANGTSIGISEFRFLDGEGFSVPDSCVPEEIEDGAEFRRILRQKNGDPILVLGSFRLFSIVRDSIRASGGFEPGLNESIF</sequence>
<reference evidence="8" key="1">
    <citation type="submission" date="2017-07" db="EMBL/GenBank/DDBJ databases">
        <title>Leptospira spp. isolated from tropical soils.</title>
        <authorList>
            <person name="Thibeaux R."/>
            <person name="Iraola G."/>
            <person name="Ferres I."/>
            <person name="Bierque E."/>
            <person name="Girault D."/>
            <person name="Soupe-Gilbert M.-E."/>
            <person name="Picardeau M."/>
            <person name="Goarant C."/>
        </authorList>
    </citation>
    <scope>NUCLEOTIDE SEQUENCE [LARGE SCALE GENOMIC DNA]</scope>
    <source>
        <strain evidence="8">ATI7-C-A5</strain>
    </source>
</reference>
<gene>
    <name evidence="7" type="ORF">CH379_009555</name>
    <name evidence="8" type="ORF">CH379_16790</name>
</gene>
<dbReference type="Proteomes" id="UP000232122">
    <property type="component" value="Unassembled WGS sequence"/>
</dbReference>
<evidence type="ECO:0000313" key="8">
    <source>
        <dbReference type="EMBL" id="PJZ91780.1"/>
    </source>
</evidence>
<dbReference type="PANTHER" id="PTHR11136">
    <property type="entry name" value="FOLYLPOLYGLUTAMATE SYNTHASE-RELATED"/>
    <property type="match status" value="1"/>
</dbReference>
<keyword evidence="9" id="KW-1185">Reference proteome</keyword>
<dbReference type="RefSeq" id="WP_100746507.1">
    <property type="nucleotide sequence ID" value="NZ_NPEF02000011.1"/>
</dbReference>
<dbReference type="Gene3D" id="3.90.190.20">
    <property type="entry name" value="Mur ligase, C-terminal domain"/>
    <property type="match status" value="1"/>
</dbReference>
<evidence type="ECO:0000256" key="5">
    <source>
        <dbReference type="ARBA" id="ARBA00022840"/>
    </source>
</evidence>
<reference evidence="7" key="3">
    <citation type="submission" date="2023-10" db="EMBL/GenBank/DDBJ databases">
        <authorList>
            <person name="Picardeau M."/>
            <person name="Thibeaux R."/>
        </authorList>
    </citation>
    <scope>NUCLEOTIDE SEQUENCE</scope>
    <source>
        <strain evidence="7">ATI7-C-A5</strain>
    </source>
</reference>
<keyword evidence="6" id="KW-0460">Magnesium</keyword>
<evidence type="ECO:0000256" key="1">
    <source>
        <dbReference type="ARBA" id="ARBA00008276"/>
    </source>
</evidence>
<evidence type="ECO:0000256" key="4">
    <source>
        <dbReference type="ARBA" id="ARBA00022741"/>
    </source>
</evidence>
<dbReference type="SUPFAM" id="SSF53244">
    <property type="entry name" value="MurD-like peptide ligases, peptide-binding domain"/>
    <property type="match status" value="1"/>
</dbReference>
<comment type="similarity">
    <text evidence="1">Belongs to the folylpolyglutamate synthase family.</text>
</comment>
<accession>A0A2N0BM32</accession>
<proteinExistence type="inferred from homology"/>
<name>A0A2N0BM32_9LEPT</name>
<dbReference type="Gene3D" id="3.40.1190.10">
    <property type="entry name" value="Mur-like, catalytic domain"/>
    <property type="match status" value="1"/>
</dbReference>
<accession>A0A2N0B5E8</accession>
<dbReference type="GO" id="GO:0005524">
    <property type="term" value="F:ATP binding"/>
    <property type="evidence" value="ECO:0007669"/>
    <property type="project" value="UniProtKB-KW"/>
</dbReference>
<dbReference type="EMBL" id="NPEF02000011">
    <property type="protein sequence ID" value="MDV6235869.1"/>
    <property type="molecule type" value="Genomic_DNA"/>
</dbReference>